<dbReference type="Proteomes" id="UP000318733">
    <property type="component" value="Unassembled WGS sequence"/>
</dbReference>
<feature type="domain" description="AB hydrolase-1" evidence="3">
    <location>
        <begin position="94"/>
        <end position="355"/>
    </location>
</feature>
<accession>A0A556MFJ1</accession>
<dbReference type="InterPro" id="IPR008220">
    <property type="entry name" value="HAT_MetX-like"/>
</dbReference>
<dbReference type="SUPFAM" id="SSF53474">
    <property type="entry name" value="alpha/beta-Hydrolases"/>
    <property type="match status" value="1"/>
</dbReference>
<dbReference type="OrthoDB" id="9800754at2"/>
<dbReference type="EMBL" id="VLPK01000004">
    <property type="protein sequence ID" value="TSJ38592.1"/>
    <property type="molecule type" value="Genomic_DNA"/>
</dbReference>
<evidence type="ECO:0000259" key="3">
    <source>
        <dbReference type="Pfam" id="PF00561"/>
    </source>
</evidence>
<protein>
    <submittedName>
        <fullName evidence="4">Alpha/beta fold hydrolase</fullName>
    </submittedName>
</protein>
<evidence type="ECO:0000313" key="4">
    <source>
        <dbReference type="EMBL" id="TSJ38592.1"/>
    </source>
</evidence>
<dbReference type="GO" id="GO:0009086">
    <property type="term" value="P:methionine biosynthetic process"/>
    <property type="evidence" value="ECO:0007669"/>
    <property type="project" value="TreeGrafter"/>
</dbReference>
<proteinExistence type="predicted"/>
<reference evidence="4 5" key="1">
    <citation type="submission" date="2019-07" db="EMBL/GenBank/DDBJ databases">
        <authorList>
            <person name="Huq M.A."/>
        </authorList>
    </citation>
    <scope>NUCLEOTIDE SEQUENCE [LARGE SCALE GENOMIC DNA]</scope>
    <source>
        <strain evidence="4 5">MAH-19</strain>
    </source>
</reference>
<dbReference type="InterPro" id="IPR000073">
    <property type="entry name" value="AB_hydrolase_1"/>
</dbReference>
<evidence type="ECO:0000256" key="2">
    <source>
        <dbReference type="PIRSR" id="PIRSR000443-1"/>
    </source>
</evidence>
<comment type="caution">
    <text evidence="4">The sequence shown here is derived from an EMBL/GenBank/DDBJ whole genome shotgun (WGS) entry which is preliminary data.</text>
</comment>
<dbReference type="PIRSF" id="PIRSF000443">
    <property type="entry name" value="Homoser_Ac_trans"/>
    <property type="match status" value="1"/>
</dbReference>
<keyword evidence="4" id="KW-0378">Hydrolase</keyword>
<dbReference type="GO" id="GO:0004414">
    <property type="term" value="F:homoserine O-acetyltransferase activity"/>
    <property type="evidence" value="ECO:0007669"/>
    <property type="project" value="TreeGrafter"/>
</dbReference>
<feature type="active site" evidence="2">
    <location>
        <position position="325"/>
    </location>
</feature>
<dbReference type="Gene3D" id="3.40.50.1820">
    <property type="entry name" value="alpha/beta hydrolase"/>
    <property type="match status" value="1"/>
</dbReference>
<dbReference type="PANTHER" id="PTHR32268">
    <property type="entry name" value="HOMOSERINE O-ACETYLTRANSFERASE"/>
    <property type="match status" value="1"/>
</dbReference>
<dbReference type="GO" id="GO:0016787">
    <property type="term" value="F:hydrolase activity"/>
    <property type="evidence" value="ECO:0007669"/>
    <property type="project" value="UniProtKB-KW"/>
</dbReference>
<dbReference type="InterPro" id="IPR029058">
    <property type="entry name" value="AB_hydrolase_fold"/>
</dbReference>
<dbReference type="AlphaFoldDB" id="A0A556MFJ1"/>
<dbReference type="PANTHER" id="PTHR32268:SF11">
    <property type="entry name" value="HOMOSERINE O-ACETYLTRANSFERASE"/>
    <property type="match status" value="1"/>
</dbReference>
<evidence type="ECO:0000313" key="5">
    <source>
        <dbReference type="Proteomes" id="UP000318733"/>
    </source>
</evidence>
<feature type="active site" description="Nucleophile" evidence="2">
    <location>
        <position position="181"/>
    </location>
</feature>
<keyword evidence="5" id="KW-1185">Reference proteome</keyword>
<keyword evidence="1" id="KW-0808">Transferase</keyword>
<gene>
    <name evidence="4" type="ORF">FO440_18940</name>
</gene>
<evidence type="ECO:0000256" key="1">
    <source>
        <dbReference type="ARBA" id="ARBA00022679"/>
    </source>
</evidence>
<organism evidence="4 5">
    <name type="scientific">Mucilaginibacter corticis</name>
    <dbReference type="NCBI Taxonomy" id="2597670"/>
    <lineage>
        <taxon>Bacteria</taxon>
        <taxon>Pseudomonadati</taxon>
        <taxon>Bacteroidota</taxon>
        <taxon>Sphingobacteriia</taxon>
        <taxon>Sphingobacteriales</taxon>
        <taxon>Sphingobacteriaceae</taxon>
        <taxon>Mucilaginibacter</taxon>
    </lineage>
</organism>
<dbReference type="GO" id="GO:0009092">
    <property type="term" value="P:homoserine metabolic process"/>
    <property type="evidence" value="ECO:0007669"/>
    <property type="project" value="TreeGrafter"/>
</dbReference>
<dbReference type="Pfam" id="PF00561">
    <property type="entry name" value="Abhydrolase_1"/>
    <property type="match status" value="1"/>
</dbReference>
<sequence length="373" mass="41207">MPNLFRHLTDSCLAWLLPCIILFNSFSQPITRIVKKLILAICLLSVTFAHAQNKAGRQQLASIGDFKLESGKTILDCKIGYRAFGKLNAEKNNAVVFLTWFGGVSQNNEGGDTFKAIDTTRFCLIIIDALGNGISSSPSNSVKQHGTSFPVFSIRDMVNSQHELLTKKFGITHVRAVMGISMGGIQTFQWAVSYPDFMDALVPIVGSPQPTGFDMMLCTTFRRIIESDSDYNHGNYKVNPKITNANLLWELFLTTPSEKARSRPHDNFPDWLKGMDAQGHADWNDTWYQITAIIGHDITKPFNGSMQQAAAHVKAKMLIISSKQDHMVNPNPAVEFSKLLPAKLILIDSDAGHLAGNLGNTEARNAVIELLAN</sequence>
<feature type="active site" evidence="2">
    <location>
        <position position="353"/>
    </location>
</feature>
<name>A0A556MFJ1_9SPHI</name>